<reference evidence="4" key="1">
    <citation type="journal article" date="2019" name="Int. J. Syst. Evol. Microbiol.">
        <title>The Global Catalogue of Microorganisms (GCM) 10K type strain sequencing project: providing services to taxonomists for standard genome sequencing and annotation.</title>
        <authorList>
            <consortium name="The Broad Institute Genomics Platform"/>
            <consortium name="The Broad Institute Genome Sequencing Center for Infectious Disease"/>
            <person name="Wu L."/>
            <person name="Ma J."/>
        </authorList>
    </citation>
    <scope>NUCLEOTIDE SEQUENCE [LARGE SCALE GENOMIC DNA]</scope>
    <source>
        <strain evidence="4">JCM 16923</strain>
    </source>
</reference>
<feature type="signal peptide" evidence="2">
    <location>
        <begin position="1"/>
        <end position="33"/>
    </location>
</feature>
<feature type="region of interest" description="Disordered" evidence="1">
    <location>
        <begin position="177"/>
        <end position="213"/>
    </location>
</feature>
<dbReference type="EMBL" id="BAAAZW010000002">
    <property type="protein sequence ID" value="GAA3950840.1"/>
    <property type="molecule type" value="Genomic_DNA"/>
</dbReference>
<evidence type="ECO:0000313" key="4">
    <source>
        <dbReference type="Proteomes" id="UP001418444"/>
    </source>
</evidence>
<sequence length="213" mass="21366">MTAHPKFIRAAAVAGAGALAVAGLGAIAPHASAASADSTWTDGNSRFTMTVSDATPAVGDTVTITTQFQRKWAVEFIYDVKVLVPSCLSYQGGSSYWQSSPVSKVDPHEATEPGDQAYVKVSAPNVTSWSVPGVGDSWGQARTVSMEFSVTPACATGQTQGTGMHYGGSLGSGTYSDKGPSITVSSSGNGGNGGNDGGAAGSLDFGSLGGAFS</sequence>
<protein>
    <submittedName>
        <fullName evidence="3">Uncharacterized protein</fullName>
    </submittedName>
</protein>
<feature type="chain" id="PRO_5046178504" evidence="2">
    <location>
        <begin position="34"/>
        <end position="213"/>
    </location>
</feature>
<evidence type="ECO:0000256" key="1">
    <source>
        <dbReference type="SAM" id="MobiDB-lite"/>
    </source>
</evidence>
<gene>
    <name evidence="3" type="ORF">GCM10022231_05650</name>
</gene>
<comment type="caution">
    <text evidence="3">The sequence shown here is derived from an EMBL/GenBank/DDBJ whole genome shotgun (WGS) entry which is preliminary data.</text>
</comment>
<accession>A0ABP7NNC7</accession>
<keyword evidence="4" id="KW-1185">Reference proteome</keyword>
<name>A0ABP7NNC7_9ACTN</name>
<organism evidence="3 4">
    <name type="scientific">Gordonia caeni</name>
    <dbReference type="NCBI Taxonomy" id="1007097"/>
    <lineage>
        <taxon>Bacteria</taxon>
        <taxon>Bacillati</taxon>
        <taxon>Actinomycetota</taxon>
        <taxon>Actinomycetes</taxon>
        <taxon>Mycobacteriales</taxon>
        <taxon>Gordoniaceae</taxon>
        <taxon>Gordonia</taxon>
    </lineage>
</organism>
<feature type="compositionally biased region" description="Gly residues" evidence="1">
    <location>
        <begin position="188"/>
        <end position="200"/>
    </location>
</feature>
<evidence type="ECO:0000313" key="3">
    <source>
        <dbReference type="EMBL" id="GAA3950840.1"/>
    </source>
</evidence>
<evidence type="ECO:0000256" key="2">
    <source>
        <dbReference type="SAM" id="SignalP"/>
    </source>
</evidence>
<dbReference type="Proteomes" id="UP001418444">
    <property type="component" value="Unassembled WGS sequence"/>
</dbReference>
<dbReference type="RefSeq" id="WP_344780421.1">
    <property type="nucleotide sequence ID" value="NZ_BAAAZW010000002.1"/>
</dbReference>
<proteinExistence type="predicted"/>
<keyword evidence="2" id="KW-0732">Signal</keyword>